<dbReference type="InterPro" id="IPR001387">
    <property type="entry name" value="Cro/C1-type_HTH"/>
</dbReference>
<name>A0ABX1EZB9_9PROT</name>
<proteinExistence type="predicted"/>
<dbReference type="Proteomes" id="UP000765160">
    <property type="component" value="Unassembled WGS sequence"/>
</dbReference>
<dbReference type="Pfam" id="PF13560">
    <property type="entry name" value="HTH_31"/>
    <property type="match status" value="1"/>
</dbReference>
<protein>
    <submittedName>
        <fullName evidence="3">Helix-turn-helix domain-containing protein</fullName>
    </submittedName>
</protein>
<dbReference type="InterPro" id="IPR010982">
    <property type="entry name" value="Lambda_DNA-bd_dom_sf"/>
</dbReference>
<organism evidence="3 4">
    <name type="scientific">Falsiroseomonas frigidaquae</name>
    <dbReference type="NCBI Taxonomy" id="487318"/>
    <lineage>
        <taxon>Bacteria</taxon>
        <taxon>Pseudomonadati</taxon>
        <taxon>Pseudomonadota</taxon>
        <taxon>Alphaproteobacteria</taxon>
        <taxon>Acetobacterales</taxon>
        <taxon>Roseomonadaceae</taxon>
        <taxon>Falsiroseomonas</taxon>
    </lineage>
</organism>
<keyword evidence="4" id="KW-1185">Reference proteome</keyword>
<dbReference type="SUPFAM" id="SSF47413">
    <property type="entry name" value="lambda repressor-like DNA-binding domains"/>
    <property type="match status" value="1"/>
</dbReference>
<evidence type="ECO:0000313" key="4">
    <source>
        <dbReference type="Proteomes" id="UP000765160"/>
    </source>
</evidence>
<comment type="caution">
    <text evidence="3">The sequence shown here is derived from an EMBL/GenBank/DDBJ whole genome shotgun (WGS) entry which is preliminary data.</text>
</comment>
<dbReference type="CDD" id="cd00093">
    <property type="entry name" value="HTH_XRE"/>
    <property type="match status" value="1"/>
</dbReference>
<dbReference type="SMART" id="SM00530">
    <property type="entry name" value="HTH_XRE"/>
    <property type="match status" value="1"/>
</dbReference>
<evidence type="ECO:0000313" key="3">
    <source>
        <dbReference type="EMBL" id="NKE45447.1"/>
    </source>
</evidence>
<dbReference type="Gene3D" id="1.10.260.40">
    <property type="entry name" value="lambda repressor-like DNA-binding domains"/>
    <property type="match status" value="1"/>
</dbReference>
<evidence type="ECO:0000256" key="1">
    <source>
        <dbReference type="SAM" id="MobiDB-lite"/>
    </source>
</evidence>
<accession>A0ABX1EZB9</accession>
<dbReference type="EMBL" id="JAAVTX010000003">
    <property type="protein sequence ID" value="NKE45447.1"/>
    <property type="molecule type" value="Genomic_DNA"/>
</dbReference>
<reference evidence="3 4" key="1">
    <citation type="submission" date="2020-03" db="EMBL/GenBank/DDBJ databases">
        <title>Roseomonas selenitidurans sp. nov. isolated from soil.</title>
        <authorList>
            <person name="Liu H."/>
        </authorList>
    </citation>
    <scope>NUCLEOTIDE SEQUENCE [LARGE SCALE GENOMIC DNA]</scope>
    <source>
        <strain evidence="3 4">JCM 15073</strain>
    </source>
</reference>
<sequence>MAKSPTPPSRIVAIEGRPQGLSDLDTAESEPVVATPGNRSPTSADASVGSRIKELRRAAGRTQKEIADIVGVTGAQFHRYETGATRIATSRLLGIATALGVRPEALVGSASPRPEPMVDFIEGATDELVELVQVFSTISDPRRRSALMAFARAVARGQPLQSAGGSVE</sequence>
<dbReference type="RefSeq" id="WP_168049887.1">
    <property type="nucleotide sequence ID" value="NZ_JAATJR010000003.1"/>
</dbReference>
<feature type="region of interest" description="Disordered" evidence="1">
    <location>
        <begin position="1"/>
        <end position="47"/>
    </location>
</feature>
<feature type="domain" description="HTH cro/C1-type" evidence="2">
    <location>
        <begin position="52"/>
        <end position="106"/>
    </location>
</feature>
<gene>
    <name evidence="3" type="ORF">HB662_11725</name>
</gene>
<dbReference type="PROSITE" id="PS50943">
    <property type="entry name" value="HTH_CROC1"/>
    <property type="match status" value="1"/>
</dbReference>
<evidence type="ECO:0000259" key="2">
    <source>
        <dbReference type="PROSITE" id="PS50943"/>
    </source>
</evidence>